<feature type="domain" description="UspA" evidence="2">
    <location>
        <begin position="157"/>
        <end position="295"/>
    </location>
</feature>
<dbReference type="SUPFAM" id="SSF52402">
    <property type="entry name" value="Adenine nucleotide alpha hydrolases-like"/>
    <property type="match status" value="2"/>
</dbReference>
<dbReference type="PRINTS" id="PR01438">
    <property type="entry name" value="UNVRSLSTRESS"/>
</dbReference>
<accession>A0A510HIK6</accession>
<dbReference type="Proteomes" id="UP000318065">
    <property type="component" value="Chromosome"/>
</dbReference>
<feature type="domain" description="UspA" evidence="2">
    <location>
        <begin position="16"/>
        <end position="150"/>
    </location>
</feature>
<reference evidence="3" key="1">
    <citation type="journal article" date="2019" name="Microbiol. Resour. Announc.">
        <title>Complete Genome Sequence of Rubrobacter xylanophilus Strain AA3-22, Isolated from Arima Onsen in Japan.</title>
        <authorList>
            <person name="Tomariguchi N."/>
            <person name="Miyazaki K."/>
        </authorList>
    </citation>
    <scope>NUCLEOTIDE SEQUENCE [LARGE SCALE GENOMIC DNA]</scope>
    <source>
        <strain evidence="3">AA3-22</strain>
    </source>
</reference>
<comment type="similarity">
    <text evidence="1">Belongs to the universal stress protein A family.</text>
</comment>
<evidence type="ECO:0000313" key="3">
    <source>
        <dbReference type="EMBL" id="BBL79826.1"/>
    </source>
</evidence>
<evidence type="ECO:0000313" key="4">
    <source>
        <dbReference type="Proteomes" id="UP000318065"/>
    </source>
</evidence>
<protein>
    <recommendedName>
        <fullName evidence="2">UspA domain-containing protein</fullName>
    </recommendedName>
</protein>
<dbReference type="EMBL" id="AP019791">
    <property type="protein sequence ID" value="BBL79826.1"/>
    <property type="molecule type" value="Genomic_DNA"/>
</dbReference>
<gene>
    <name evidence="3" type="ORF">RxyAA322_16800</name>
</gene>
<dbReference type="AlphaFoldDB" id="A0A510HIK6"/>
<evidence type="ECO:0000256" key="1">
    <source>
        <dbReference type="ARBA" id="ARBA00008791"/>
    </source>
</evidence>
<dbReference type="InterPro" id="IPR014729">
    <property type="entry name" value="Rossmann-like_a/b/a_fold"/>
</dbReference>
<dbReference type="InterPro" id="IPR006016">
    <property type="entry name" value="UspA"/>
</dbReference>
<organism evidence="3 4">
    <name type="scientific">Rubrobacter xylanophilus</name>
    <dbReference type="NCBI Taxonomy" id="49319"/>
    <lineage>
        <taxon>Bacteria</taxon>
        <taxon>Bacillati</taxon>
        <taxon>Actinomycetota</taxon>
        <taxon>Rubrobacteria</taxon>
        <taxon>Rubrobacterales</taxon>
        <taxon>Rubrobacteraceae</taxon>
        <taxon>Rubrobacter</taxon>
    </lineage>
</organism>
<dbReference type="Gene3D" id="3.40.50.620">
    <property type="entry name" value="HUPs"/>
    <property type="match status" value="2"/>
</dbReference>
<dbReference type="RefSeq" id="WP_244299657.1">
    <property type="nucleotide sequence ID" value="NZ_AP019791.1"/>
</dbReference>
<evidence type="ECO:0000259" key="2">
    <source>
        <dbReference type="Pfam" id="PF00582"/>
    </source>
</evidence>
<dbReference type="Pfam" id="PF00582">
    <property type="entry name" value="Usp"/>
    <property type="match status" value="2"/>
</dbReference>
<proteinExistence type="inferred from homology"/>
<dbReference type="PANTHER" id="PTHR46268:SF6">
    <property type="entry name" value="UNIVERSAL STRESS PROTEIN UP12"/>
    <property type="match status" value="1"/>
</dbReference>
<dbReference type="InterPro" id="IPR006015">
    <property type="entry name" value="Universal_stress_UspA"/>
</dbReference>
<name>A0A510HIK6_9ACTN</name>
<sequence length="315" mass="33671">MEREGESGGVVSGFPERVLLAVDGSEDAEFAARVAADLCRRSGAELHLIHAWQYVHSPHLQAYIRSELRRWGQEILEAQAKSIEAAGAGVTKVHLVMGRAAEAILNVSEEVGADLVVMGGRGTNPIERLLLGSVSEEVVHHAGRPVLIVRGRRWPPKRVVVGDDGSEPAREAARAGMLLARLLGAEELLLRAHPGPPLPVRDRDSEAARELDEALRRDEESLRRRAEELGALLGLRPRFVLVEKEPAAAILDAVGEEAALVAVGSRGLGAVRRAALGSVSTKVLRAAPCPVLVCPGRVRREVAGPQGSPAETSSR</sequence>
<keyword evidence="4" id="KW-1185">Reference proteome</keyword>
<dbReference type="PANTHER" id="PTHR46268">
    <property type="entry name" value="STRESS RESPONSE PROTEIN NHAX"/>
    <property type="match status" value="1"/>
</dbReference>
<dbReference type="CDD" id="cd00293">
    <property type="entry name" value="USP-like"/>
    <property type="match status" value="2"/>
</dbReference>